<dbReference type="AlphaFoldDB" id="A0A0A9CTX5"/>
<reference evidence="1" key="2">
    <citation type="journal article" date="2015" name="Data Brief">
        <title>Shoot transcriptome of the giant reed, Arundo donax.</title>
        <authorList>
            <person name="Barrero R.A."/>
            <person name="Guerrero F.D."/>
            <person name="Moolhuijzen P."/>
            <person name="Goolsby J.A."/>
            <person name="Tidwell J."/>
            <person name="Bellgard S.E."/>
            <person name="Bellgard M.I."/>
        </authorList>
    </citation>
    <scope>NUCLEOTIDE SEQUENCE</scope>
    <source>
        <tissue evidence="1">Shoot tissue taken approximately 20 cm above the soil surface</tissue>
    </source>
</reference>
<proteinExistence type="predicted"/>
<name>A0A0A9CTX5_ARUDO</name>
<sequence>MLLSRWAQFFFTLQSPVHSFPEGTWLASFLDLLLGRTKLEDRAGRFLPLSPLVTLDPRSDVPGCLSFSNASLPLRATRKIEKNWKMECN</sequence>
<dbReference type="EMBL" id="GBRH01222948">
    <property type="protein sequence ID" value="JAD74947.1"/>
    <property type="molecule type" value="Transcribed_RNA"/>
</dbReference>
<organism evidence="1">
    <name type="scientific">Arundo donax</name>
    <name type="common">Giant reed</name>
    <name type="synonym">Donax arundinaceus</name>
    <dbReference type="NCBI Taxonomy" id="35708"/>
    <lineage>
        <taxon>Eukaryota</taxon>
        <taxon>Viridiplantae</taxon>
        <taxon>Streptophyta</taxon>
        <taxon>Embryophyta</taxon>
        <taxon>Tracheophyta</taxon>
        <taxon>Spermatophyta</taxon>
        <taxon>Magnoliopsida</taxon>
        <taxon>Liliopsida</taxon>
        <taxon>Poales</taxon>
        <taxon>Poaceae</taxon>
        <taxon>PACMAD clade</taxon>
        <taxon>Arundinoideae</taxon>
        <taxon>Arundineae</taxon>
        <taxon>Arundo</taxon>
    </lineage>
</organism>
<evidence type="ECO:0000313" key="1">
    <source>
        <dbReference type="EMBL" id="JAD74947.1"/>
    </source>
</evidence>
<reference evidence="1" key="1">
    <citation type="submission" date="2014-09" db="EMBL/GenBank/DDBJ databases">
        <authorList>
            <person name="Magalhaes I.L.F."/>
            <person name="Oliveira U."/>
            <person name="Santos F.R."/>
            <person name="Vidigal T.H.D.A."/>
            <person name="Brescovit A.D."/>
            <person name="Santos A.J."/>
        </authorList>
    </citation>
    <scope>NUCLEOTIDE SEQUENCE</scope>
    <source>
        <tissue evidence="1">Shoot tissue taken approximately 20 cm above the soil surface</tissue>
    </source>
</reference>
<accession>A0A0A9CTX5</accession>
<protein>
    <submittedName>
        <fullName evidence="1">Uncharacterized protein</fullName>
    </submittedName>
</protein>